<dbReference type="EMBL" id="CP144697">
    <property type="protein sequence ID" value="WVZ14618.1"/>
    <property type="molecule type" value="Genomic_DNA"/>
</dbReference>
<reference evidence="3 4" key="1">
    <citation type="journal article" date="2023" name="Life. Sci Alliance">
        <title>Evolutionary insights into 3D genome organization and epigenetic landscape of Vigna mungo.</title>
        <authorList>
            <person name="Junaid A."/>
            <person name="Singh B."/>
            <person name="Bhatia S."/>
        </authorList>
    </citation>
    <scope>NUCLEOTIDE SEQUENCE [LARGE SCALE GENOMIC DNA]</scope>
    <source>
        <tissue evidence="3">Leaf</tissue>
    </source>
</reference>
<accession>A0AAQ3NU87</accession>
<dbReference type="PROSITE" id="PS50181">
    <property type="entry name" value="FBOX"/>
    <property type="match status" value="1"/>
</dbReference>
<dbReference type="InterPro" id="IPR001810">
    <property type="entry name" value="F-box_dom"/>
</dbReference>
<proteinExistence type="predicted"/>
<feature type="region of interest" description="Disordered" evidence="1">
    <location>
        <begin position="90"/>
        <end position="121"/>
    </location>
</feature>
<evidence type="ECO:0000256" key="1">
    <source>
        <dbReference type="SAM" id="MobiDB-lite"/>
    </source>
</evidence>
<dbReference type="InterPro" id="IPR050648">
    <property type="entry name" value="F-box_LRR-repeat"/>
</dbReference>
<dbReference type="PANTHER" id="PTHR13382:SF22">
    <property type="entry name" value="F-BOX PROTEIN SKIP14"/>
    <property type="match status" value="1"/>
</dbReference>
<feature type="compositionally biased region" description="Basic and acidic residues" evidence="1">
    <location>
        <begin position="109"/>
        <end position="119"/>
    </location>
</feature>
<evidence type="ECO:0000313" key="3">
    <source>
        <dbReference type="EMBL" id="WVZ14618.1"/>
    </source>
</evidence>
<feature type="domain" description="F-box" evidence="2">
    <location>
        <begin position="257"/>
        <end position="297"/>
    </location>
</feature>
<dbReference type="SUPFAM" id="SSF81383">
    <property type="entry name" value="F-box domain"/>
    <property type="match status" value="1"/>
</dbReference>
<dbReference type="AlphaFoldDB" id="A0AAQ3NU87"/>
<organism evidence="3 4">
    <name type="scientific">Vigna mungo</name>
    <name type="common">Black gram</name>
    <name type="synonym">Phaseolus mungo</name>
    <dbReference type="NCBI Taxonomy" id="3915"/>
    <lineage>
        <taxon>Eukaryota</taxon>
        <taxon>Viridiplantae</taxon>
        <taxon>Streptophyta</taxon>
        <taxon>Embryophyta</taxon>
        <taxon>Tracheophyta</taxon>
        <taxon>Spermatophyta</taxon>
        <taxon>Magnoliopsida</taxon>
        <taxon>eudicotyledons</taxon>
        <taxon>Gunneridae</taxon>
        <taxon>Pentapetalae</taxon>
        <taxon>rosids</taxon>
        <taxon>fabids</taxon>
        <taxon>Fabales</taxon>
        <taxon>Fabaceae</taxon>
        <taxon>Papilionoideae</taxon>
        <taxon>50 kb inversion clade</taxon>
        <taxon>NPAAA clade</taxon>
        <taxon>indigoferoid/millettioid clade</taxon>
        <taxon>Phaseoleae</taxon>
        <taxon>Vigna</taxon>
    </lineage>
</organism>
<name>A0AAQ3NU87_VIGMU</name>
<feature type="compositionally biased region" description="Acidic residues" evidence="1">
    <location>
        <begin position="94"/>
        <end position="108"/>
    </location>
</feature>
<keyword evidence="4" id="KW-1185">Reference proteome</keyword>
<dbReference type="Pfam" id="PF12937">
    <property type="entry name" value="F-box-like"/>
    <property type="match status" value="1"/>
</dbReference>
<protein>
    <recommendedName>
        <fullName evidence="2">F-box domain-containing protein</fullName>
    </recommendedName>
</protein>
<dbReference type="GO" id="GO:0005737">
    <property type="term" value="C:cytoplasm"/>
    <property type="evidence" value="ECO:0007669"/>
    <property type="project" value="TreeGrafter"/>
</dbReference>
<dbReference type="InterPro" id="IPR032675">
    <property type="entry name" value="LRR_dom_sf"/>
</dbReference>
<evidence type="ECO:0000259" key="2">
    <source>
        <dbReference type="PROSITE" id="PS50181"/>
    </source>
</evidence>
<dbReference type="PANTHER" id="PTHR13382">
    <property type="entry name" value="MITOCHONDRIAL ATP SYNTHASE COUPLING FACTOR B"/>
    <property type="match status" value="1"/>
</dbReference>
<dbReference type="Gene3D" id="3.80.10.10">
    <property type="entry name" value="Ribonuclease Inhibitor"/>
    <property type="match status" value="1"/>
</dbReference>
<sequence>MNWPKQYGVAVSVSLLQRPVKSEGMAFDSSRESSFLIPQEKNLCPSNGYGSVLDDQSIKSCGCFGSSCYLCCFNGNLGETRFDLENAKEVVAEKEDDEDEDDEDDKDGEEDKNNGDDVLNRLPVEPLELEIESTLAAFSGWIEDFEWNFRPEDIDFVLGETHEKIGDHDHLHFLGWAWNGPENLQPQGFSSKENEMSVSGDIVKGYQNFDGVFGGGIVTEGSAGGFMRVKHDDYLVPSTEAMQNCPKIECDAERGDPHDALFFVLGYLRVRDLLSVEQVCRSLRDAVRGDPLLWRTVHINQPLNEKITDGKLVKLTNRAQGTLQCLILVNCLWITNSGLQSVLQSNTGLMKLSVPDCIRITIEGLLLNLRALKSSGKSGIKHLRIGGLGGMCHVTEQQFEELKELLDASKHLQHGDRKPQFYKREYSHILSEDGRQIDVDACPKCQKVRPIYDCPAESCQQKHVAAQLCRGCTICIRRCIHCGKCIKDIYEETFCLETLCLTCFNQILHCPVEGEKEAGECTIIGERTMYQFCLYG</sequence>
<evidence type="ECO:0000313" key="4">
    <source>
        <dbReference type="Proteomes" id="UP001374535"/>
    </source>
</evidence>
<dbReference type="InterPro" id="IPR036047">
    <property type="entry name" value="F-box-like_dom_sf"/>
</dbReference>
<dbReference type="Proteomes" id="UP001374535">
    <property type="component" value="Chromosome 4"/>
</dbReference>
<gene>
    <name evidence="3" type="ORF">V8G54_012184</name>
</gene>